<accession>A0A3M7SST5</accession>
<proteinExistence type="predicted"/>
<gene>
    <name evidence="1" type="ORF">BpHYR1_037106</name>
</gene>
<protein>
    <submittedName>
        <fullName evidence="1">Uncharacterized protein</fullName>
    </submittedName>
</protein>
<evidence type="ECO:0000313" key="1">
    <source>
        <dbReference type="EMBL" id="RNA38752.1"/>
    </source>
</evidence>
<dbReference type="Proteomes" id="UP000276133">
    <property type="component" value="Unassembled WGS sequence"/>
</dbReference>
<evidence type="ECO:0000313" key="2">
    <source>
        <dbReference type="Proteomes" id="UP000276133"/>
    </source>
</evidence>
<dbReference type="EMBL" id="REGN01000828">
    <property type="protein sequence ID" value="RNA38752.1"/>
    <property type="molecule type" value="Genomic_DNA"/>
</dbReference>
<comment type="caution">
    <text evidence="1">The sequence shown here is derived from an EMBL/GenBank/DDBJ whole genome shotgun (WGS) entry which is preliminary data.</text>
</comment>
<reference evidence="1 2" key="1">
    <citation type="journal article" date="2018" name="Sci. Rep.">
        <title>Genomic signatures of local adaptation to the degree of environmental predictability in rotifers.</title>
        <authorList>
            <person name="Franch-Gras L."/>
            <person name="Hahn C."/>
            <person name="Garcia-Roger E.M."/>
            <person name="Carmona M.J."/>
            <person name="Serra M."/>
            <person name="Gomez A."/>
        </authorList>
    </citation>
    <scope>NUCLEOTIDE SEQUENCE [LARGE SCALE GENOMIC DNA]</scope>
    <source>
        <strain evidence="1">HYR1</strain>
    </source>
</reference>
<dbReference type="AlphaFoldDB" id="A0A3M7SST5"/>
<sequence length="70" mass="8375">MCVCRSNKYTYCTKFSNKKFFFQHFIHVSSSIEKAIDSRSKTTNIQLDQMNYVIRKISIRLFDFLKPTLI</sequence>
<organism evidence="1 2">
    <name type="scientific">Brachionus plicatilis</name>
    <name type="common">Marine rotifer</name>
    <name type="synonym">Brachionus muelleri</name>
    <dbReference type="NCBI Taxonomy" id="10195"/>
    <lineage>
        <taxon>Eukaryota</taxon>
        <taxon>Metazoa</taxon>
        <taxon>Spiralia</taxon>
        <taxon>Gnathifera</taxon>
        <taxon>Rotifera</taxon>
        <taxon>Eurotatoria</taxon>
        <taxon>Monogononta</taxon>
        <taxon>Pseudotrocha</taxon>
        <taxon>Ploima</taxon>
        <taxon>Brachionidae</taxon>
        <taxon>Brachionus</taxon>
    </lineage>
</organism>
<name>A0A3M7SST5_BRAPC</name>
<keyword evidence="2" id="KW-1185">Reference proteome</keyword>